<keyword evidence="1" id="KW-0175">Coiled coil</keyword>
<evidence type="ECO:0000256" key="1">
    <source>
        <dbReference type="SAM" id="Coils"/>
    </source>
</evidence>
<protein>
    <recommendedName>
        <fullName evidence="4">DUF1192 domain-containing protein</fullName>
    </recommendedName>
</protein>
<accession>A0ABQ4SA95</accession>
<dbReference type="Pfam" id="PF06698">
    <property type="entry name" value="DUF1192"/>
    <property type="match status" value="1"/>
</dbReference>
<dbReference type="InterPro" id="IPR009579">
    <property type="entry name" value="DUF1192"/>
</dbReference>
<evidence type="ECO:0008006" key="4">
    <source>
        <dbReference type="Google" id="ProtNLM"/>
    </source>
</evidence>
<comment type="caution">
    <text evidence="2">The sequence shown here is derived from an EMBL/GenBank/DDBJ whole genome shotgun (WGS) entry which is preliminary data.</text>
</comment>
<dbReference type="EMBL" id="BPQQ01000010">
    <property type="protein sequence ID" value="GJD99077.1"/>
    <property type="molecule type" value="Genomic_DNA"/>
</dbReference>
<dbReference type="Proteomes" id="UP001055153">
    <property type="component" value="Unassembled WGS sequence"/>
</dbReference>
<proteinExistence type="predicted"/>
<sequence length="62" mass="7047">MIHDEDRPRPAPVHVIGQDLAALSIDDLDARIATLRREIERLEEARRHRQASQAAAHAVFKL</sequence>
<evidence type="ECO:0000313" key="3">
    <source>
        <dbReference type="Proteomes" id="UP001055153"/>
    </source>
</evidence>
<gene>
    <name evidence="2" type="ORF">GMJLKIPL_0992</name>
</gene>
<reference evidence="2" key="1">
    <citation type="journal article" date="2021" name="Front. Microbiol.">
        <title>Comprehensive Comparative Genomics and Phenotyping of Methylobacterium Species.</title>
        <authorList>
            <person name="Alessa O."/>
            <person name="Ogura Y."/>
            <person name="Fujitani Y."/>
            <person name="Takami H."/>
            <person name="Hayashi T."/>
            <person name="Sahin N."/>
            <person name="Tani A."/>
        </authorList>
    </citation>
    <scope>NUCLEOTIDE SEQUENCE</scope>
    <source>
        <strain evidence="2">DSM 17168</strain>
    </source>
</reference>
<name>A0ABQ4SA95_9HYPH</name>
<feature type="coiled-coil region" evidence="1">
    <location>
        <begin position="25"/>
        <end position="55"/>
    </location>
</feature>
<keyword evidence="3" id="KW-1185">Reference proteome</keyword>
<evidence type="ECO:0000313" key="2">
    <source>
        <dbReference type="EMBL" id="GJD99077.1"/>
    </source>
</evidence>
<dbReference type="RefSeq" id="WP_238233959.1">
    <property type="nucleotide sequence ID" value="NZ_BPQQ01000010.1"/>
</dbReference>
<organism evidence="2 3">
    <name type="scientific">Methylobacterium isbiliense</name>
    <dbReference type="NCBI Taxonomy" id="315478"/>
    <lineage>
        <taxon>Bacteria</taxon>
        <taxon>Pseudomonadati</taxon>
        <taxon>Pseudomonadota</taxon>
        <taxon>Alphaproteobacteria</taxon>
        <taxon>Hyphomicrobiales</taxon>
        <taxon>Methylobacteriaceae</taxon>
        <taxon>Methylobacterium</taxon>
    </lineage>
</organism>
<reference evidence="2" key="2">
    <citation type="submission" date="2021-08" db="EMBL/GenBank/DDBJ databases">
        <authorList>
            <person name="Tani A."/>
            <person name="Ola A."/>
            <person name="Ogura Y."/>
            <person name="Katsura K."/>
            <person name="Hayashi T."/>
        </authorList>
    </citation>
    <scope>NUCLEOTIDE SEQUENCE</scope>
    <source>
        <strain evidence="2">DSM 17168</strain>
    </source>
</reference>